<feature type="repeat" description="TPR" evidence="1">
    <location>
        <begin position="222"/>
        <end position="255"/>
    </location>
</feature>
<dbReference type="NCBIfam" id="TIGR00254">
    <property type="entry name" value="GGDEF"/>
    <property type="match status" value="1"/>
</dbReference>
<proteinExistence type="predicted"/>
<keyword evidence="1" id="KW-0802">TPR repeat</keyword>
<dbReference type="RefSeq" id="WP_154520159.1">
    <property type="nucleotide sequence ID" value="NZ_VUMT01000028.1"/>
</dbReference>
<protein>
    <submittedName>
        <fullName evidence="4">Diguanylate cyclase</fullName>
    </submittedName>
</protein>
<gene>
    <name evidence="4" type="ORF">FYJ58_12955</name>
</gene>
<dbReference type="GO" id="GO:0005886">
    <property type="term" value="C:plasma membrane"/>
    <property type="evidence" value="ECO:0007669"/>
    <property type="project" value="TreeGrafter"/>
</dbReference>
<accession>A0A6L5Y1A9</accession>
<evidence type="ECO:0000313" key="5">
    <source>
        <dbReference type="Proteomes" id="UP000482209"/>
    </source>
</evidence>
<dbReference type="SMART" id="SM00267">
    <property type="entry name" value="GGDEF"/>
    <property type="match status" value="1"/>
</dbReference>
<dbReference type="SMART" id="SM00028">
    <property type="entry name" value="TPR"/>
    <property type="match status" value="3"/>
</dbReference>
<dbReference type="InterPro" id="IPR029787">
    <property type="entry name" value="Nucleotide_cyclase"/>
</dbReference>
<dbReference type="Gene3D" id="1.25.40.10">
    <property type="entry name" value="Tetratricopeptide repeat domain"/>
    <property type="match status" value="1"/>
</dbReference>
<reference evidence="4 5" key="1">
    <citation type="submission" date="2019-08" db="EMBL/GenBank/DDBJ databases">
        <title>In-depth cultivation of the pig gut microbiome towards novel bacterial diversity and tailored functional studies.</title>
        <authorList>
            <person name="Wylensek D."/>
            <person name="Hitch T.C.A."/>
            <person name="Clavel T."/>
        </authorList>
    </citation>
    <scope>NUCLEOTIDE SEQUENCE [LARGE SCALE GENOMIC DNA]</scope>
    <source>
        <strain evidence="4 5">WCA-693-APC-MOT-I</strain>
    </source>
</reference>
<dbReference type="Pfam" id="PF00990">
    <property type="entry name" value="GGDEF"/>
    <property type="match status" value="1"/>
</dbReference>
<dbReference type="EMBL" id="VUMT01000028">
    <property type="protein sequence ID" value="MSS64772.1"/>
    <property type="molecule type" value="Genomic_DNA"/>
</dbReference>
<keyword evidence="2" id="KW-0812">Transmembrane</keyword>
<dbReference type="SUPFAM" id="SSF48452">
    <property type="entry name" value="TPR-like"/>
    <property type="match status" value="1"/>
</dbReference>
<dbReference type="InterPro" id="IPR011990">
    <property type="entry name" value="TPR-like_helical_dom_sf"/>
</dbReference>
<dbReference type="PANTHER" id="PTHR45138:SF9">
    <property type="entry name" value="DIGUANYLATE CYCLASE DGCM-RELATED"/>
    <property type="match status" value="1"/>
</dbReference>
<organism evidence="4 5">
    <name type="scientific">Velocimicrobium porci</name>
    <dbReference type="NCBI Taxonomy" id="2606634"/>
    <lineage>
        <taxon>Bacteria</taxon>
        <taxon>Bacillati</taxon>
        <taxon>Bacillota</taxon>
        <taxon>Clostridia</taxon>
        <taxon>Lachnospirales</taxon>
        <taxon>Lachnospiraceae</taxon>
        <taxon>Velocimicrobium</taxon>
    </lineage>
</organism>
<dbReference type="GO" id="GO:0052621">
    <property type="term" value="F:diguanylate cyclase activity"/>
    <property type="evidence" value="ECO:0007669"/>
    <property type="project" value="TreeGrafter"/>
</dbReference>
<name>A0A6L5Y1A9_9FIRM</name>
<dbReference type="GO" id="GO:0043709">
    <property type="term" value="P:cell adhesion involved in single-species biofilm formation"/>
    <property type="evidence" value="ECO:0007669"/>
    <property type="project" value="TreeGrafter"/>
</dbReference>
<evidence type="ECO:0000256" key="2">
    <source>
        <dbReference type="SAM" id="Phobius"/>
    </source>
</evidence>
<dbReference type="SUPFAM" id="SSF55073">
    <property type="entry name" value="Nucleotide cyclase"/>
    <property type="match status" value="1"/>
</dbReference>
<dbReference type="Pfam" id="PF13181">
    <property type="entry name" value="TPR_8"/>
    <property type="match status" value="1"/>
</dbReference>
<dbReference type="PROSITE" id="PS50887">
    <property type="entry name" value="GGDEF"/>
    <property type="match status" value="1"/>
</dbReference>
<keyword evidence="2" id="KW-1133">Transmembrane helix</keyword>
<feature type="transmembrane region" description="Helical" evidence="2">
    <location>
        <begin position="452"/>
        <end position="473"/>
    </location>
</feature>
<dbReference type="InterPro" id="IPR050469">
    <property type="entry name" value="Diguanylate_Cyclase"/>
</dbReference>
<dbReference type="InterPro" id="IPR000160">
    <property type="entry name" value="GGDEF_dom"/>
</dbReference>
<dbReference type="InterPro" id="IPR019734">
    <property type="entry name" value="TPR_rpt"/>
</dbReference>
<dbReference type="Proteomes" id="UP000482209">
    <property type="component" value="Unassembled WGS sequence"/>
</dbReference>
<dbReference type="PROSITE" id="PS50005">
    <property type="entry name" value="TPR"/>
    <property type="match status" value="1"/>
</dbReference>
<evidence type="ECO:0000259" key="3">
    <source>
        <dbReference type="PROSITE" id="PS50887"/>
    </source>
</evidence>
<dbReference type="CDD" id="cd01949">
    <property type="entry name" value="GGDEF"/>
    <property type="match status" value="1"/>
</dbReference>
<evidence type="ECO:0000256" key="1">
    <source>
        <dbReference type="PROSITE-ProRule" id="PRU00339"/>
    </source>
</evidence>
<keyword evidence="5" id="KW-1185">Reference proteome</keyword>
<feature type="domain" description="GGDEF" evidence="3">
    <location>
        <begin position="511"/>
        <end position="647"/>
    </location>
</feature>
<dbReference type="Gene3D" id="3.30.70.270">
    <property type="match status" value="1"/>
</dbReference>
<dbReference type="PANTHER" id="PTHR45138">
    <property type="entry name" value="REGULATORY COMPONENTS OF SENSORY TRANSDUCTION SYSTEM"/>
    <property type="match status" value="1"/>
</dbReference>
<evidence type="ECO:0000313" key="4">
    <source>
        <dbReference type="EMBL" id="MSS64772.1"/>
    </source>
</evidence>
<dbReference type="FunFam" id="3.30.70.270:FF:000001">
    <property type="entry name" value="Diguanylate cyclase domain protein"/>
    <property type="match status" value="1"/>
</dbReference>
<keyword evidence="2" id="KW-0472">Membrane</keyword>
<comment type="caution">
    <text evidence="4">The sequence shown here is derived from an EMBL/GenBank/DDBJ whole genome shotgun (WGS) entry which is preliminary data.</text>
</comment>
<sequence length="647" mass="75624">MSKKRLFFLGAIVILCYLGIYTYSPNKVMKSSYIYNKMIDFRTSGKWKDEKGNTSVLKGSAEYYFFKGIDFYIQKDIKSAEKYLKKAASAKYTDVALPVYLNFYLNQCEVSKNGQGDFYYIEQILDYIQKFPILANDVKLISQTVSTVLTDRESRQKVIDLLKEYNSQTKKLSLITELKLKRISASLKVVNEDYAESIYDFYEIITEAGKIQDKNEKTAMQISAQECIANIYFSLEDYEKAIEEYDKIINFEISDSRENFWLKYGSYMNRISAYIHQEDYQTAQQCAKEVFQVLPSLPEDMKQEIKISLYDSMALVKIEENDLKQAKIYLEKCNKLLAKSDNYLFLNNDIYVAITSCKLLICEGKNQEAIKKLNELATKNEKEKWGFESTIYSMLIDLYQKTNQVEKYFQLNNKLTKIEKEKNQKITKEYVSFAEKAYKLEQLKKKERISNILIELLIGMFILILLFILIQLVRMRKLKENGFVDQLTEVYNRKYLSEFIQKTLKRQKELLNMGIIMVDIDYFKKYNDTYGHIAGDRAIREVADTLKSVIKHNGIVIRYGGEEFLILLKIGDNSTIKDIYEDISQHLEEKHIIHEKSDVSDCVTLSLGASNKKIFNSDDLFQAIKEADEALYRAKQNGRNQIVFFDD</sequence>
<dbReference type="InterPro" id="IPR043128">
    <property type="entry name" value="Rev_trsase/Diguanyl_cyclase"/>
</dbReference>
<dbReference type="AlphaFoldDB" id="A0A6L5Y1A9"/>
<dbReference type="GO" id="GO:1902201">
    <property type="term" value="P:negative regulation of bacterial-type flagellum-dependent cell motility"/>
    <property type="evidence" value="ECO:0007669"/>
    <property type="project" value="TreeGrafter"/>
</dbReference>